<keyword evidence="2" id="KW-1185">Reference proteome</keyword>
<reference evidence="1" key="1">
    <citation type="submission" date="2024-04" db="UniProtKB">
        <authorList>
            <consortium name="EnsemblMetazoa"/>
        </authorList>
    </citation>
    <scope>IDENTIFICATION</scope>
    <source>
        <strain evidence="1">EBRO</strain>
    </source>
</reference>
<organism evidence="1 2">
    <name type="scientific">Anopheles atroparvus</name>
    <name type="common">European mosquito</name>
    <dbReference type="NCBI Taxonomy" id="41427"/>
    <lineage>
        <taxon>Eukaryota</taxon>
        <taxon>Metazoa</taxon>
        <taxon>Ecdysozoa</taxon>
        <taxon>Arthropoda</taxon>
        <taxon>Hexapoda</taxon>
        <taxon>Insecta</taxon>
        <taxon>Pterygota</taxon>
        <taxon>Neoptera</taxon>
        <taxon>Endopterygota</taxon>
        <taxon>Diptera</taxon>
        <taxon>Nematocera</taxon>
        <taxon>Culicoidea</taxon>
        <taxon>Culicidae</taxon>
        <taxon>Anophelinae</taxon>
        <taxon>Anopheles</taxon>
    </lineage>
</organism>
<sequence length="144" mass="16000">MSPLCVCRSNTQVSTSKQTVAFVTSTSSTSRLHRFALRCSILQLCSPLNSRCLVSNTSKEVLNKLKSETIEQTRLQPPTAARRTYLGVKNVLENRELVVNKQTGGGSNHCHPLAVRTSTNSRTYLHMAFAPRSQDRLNHAKDQS</sequence>
<dbReference type="AlphaFoldDB" id="A0AAG5DF90"/>
<protein>
    <submittedName>
        <fullName evidence="1">Uncharacterized protein</fullName>
    </submittedName>
</protein>
<dbReference type="Proteomes" id="UP000075880">
    <property type="component" value="Unassembled WGS sequence"/>
</dbReference>
<dbReference type="EnsemblMetazoa" id="ENSAATROPT010527">
    <property type="protein sequence ID" value="ENSAATROPP009504"/>
    <property type="gene ID" value="ENSAATROPG008562"/>
</dbReference>
<accession>A0AAG5DF90</accession>
<name>A0AAG5DF90_ANOAO</name>
<evidence type="ECO:0000313" key="1">
    <source>
        <dbReference type="EnsemblMetazoa" id="ENSAATROPP009504"/>
    </source>
</evidence>
<proteinExistence type="predicted"/>
<evidence type="ECO:0000313" key="2">
    <source>
        <dbReference type="Proteomes" id="UP000075880"/>
    </source>
</evidence>